<dbReference type="InterPro" id="IPR036291">
    <property type="entry name" value="NAD(P)-bd_dom_sf"/>
</dbReference>
<dbReference type="RefSeq" id="WP_006370330.1">
    <property type="nucleotide sequence ID" value="NZ_JAAXPC010000005.1"/>
</dbReference>
<comment type="caution">
    <text evidence="5">The sequence shown here is derived from an EMBL/GenBank/DDBJ whole genome shotgun (WGS) entry which is preliminary data.</text>
</comment>
<dbReference type="PANTHER" id="PTHR22604:SF105">
    <property type="entry name" value="TRANS-1,2-DIHYDROBENZENE-1,2-DIOL DEHYDROGENASE"/>
    <property type="match status" value="1"/>
</dbReference>
<dbReference type="InterPro" id="IPR055170">
    <property type="entry name" value="GFO_IDH_MocA-like_dom"/>
</dbReference>
<organism evidence="5 6">
    <name type="scientific">Gordonia polyisoprenivorans</name>
    <dbReference type="NCBI Taxonomy" id="84595"/>
    <lineage>
        <taxon>Bacteria</taxon>
        <taxon>Bacillati</taxon>
        <taxon>Actinomycetota</taxon>
        <taxon>Actinomycetes</taxon>
        <taxon>Mycobacteriales</taxon>
        <taxon>Gordoniaceae</taxon>
        <taxon>Gordonia</taxon>
    </lineage>
</organism>
<dbReference type="PANTHER" id="PTHR22604">
    <property type="entry name" value="OXIDOREDUCTASES"/>
    <property type="match status" value="1"/>
</dbReference>
<dbReference type="Pfam" id="PF01408">
    <property type="entry name" value="GFO_IDH_MocA"/>
    <property type="match status" value="1"/>
</dbReference>
<comment type="similarity">
    <text evidence="1">Belongs to the Gfo/Idh/MocA family.</text>
</comment>
<dbReference type="GO" id="GO:0000166">
    <property type="term" value="F:nucleotide binding"/>
    <property type="evidence" value="ECO:0007669"/>
    <property type="project" value="InterPro"/>
</dbReference>
<reference evidence="5 6" key="1">
    <citation type="submission" date="2020-04" db="EMBL/GenBank/DDBJ databases">
        <title>MicrobeNet Type strains.</title>
        <authorList>
            <person name="Nicholson A.C."/>
        </authorList>
    </citation>
    <scope>NUCLEOTIDE SEQUENCE [LARGE SCALE GENOMIC DNA]</scope>
    <source>
        <strain evidence="5 6">ATCC BAA-14</strain>
    </source>
</reference>
<feature type="domain" description="GFO/IDH/MocA-like oxidoreductase" evidence="4">
    <location>
        <begin position="149"/>
        <end position="259"/>
    </location>
</feature>
<dbReference type="SUPFAM" id="SSF51735">
    <property type="entry name" value="NAD(P)-binding Rossmann-fold domains"/>
    <property type="match status" value="1"/>
</dbReference>
<gene>
    <name evidence="5" type="ORF">HGA05_10065</name>
</gene>
<dbReference type="InterPro" id="IPR050984">
    <property type="entry name" value="Gfo/Idh/MocA_domain"/>
</dbReference>
<dbReference type="AlphaFoldDB" id="A0A846WK57"/>
<sequence>MPVHLPAARTPDPRSAPAMRWGILGPGWIASRFVAALQKHTSQEVVAVGSRSAGRAEEFARSFGIAAHHGSYESLLADPSVDIVYVCTPHTEHRPGALAALDAGKHVLVEKPLGINAEQAREIAEKSTRTGLFAGEAMWSRFLPKFDVLRQVLDSGMLGEIRTVMADHGEYFTTDHRIYDPALAGGPMLDLGSYPVAFAHWVLGAPTDIAALGTPANAELNGQISAVLGNVDGAQAVLNTTILSDTPTSAAICGVDGQVRIPGPFYQPGPFEVRLRDGGVLRHDEEHGGHEDGLHYSAADAAREIVSGNRESTIHPLDDVISTLTTMDAIRARLDIVFPGEQHP</sequence>
<evidence type="ECO:0000259" key="3">
    <source>
        <dbReference type="Pfam" id="PF01408"/>
    </source>
</evidence>
<dbReference type="EMBL" id="JAAXPC010000005">
    <property type="protein sequence ID" value="NKY01918.1"/>
    <property type="molecule type" value="Genomic_DNA"/>
</dbReference>
<keyword evidence="2" id="KW-0560">Oxidoreductase</keyword>
<evidence type="ECO:0000313" key="6">
    <source>
        <dbReference type="Proteomes" id="UP000563898"/>
    </source>
</evidence>
<evidence type="ECO:0000259" key="4">
    <source>
        <dbReference type="Pfam" id="PF22725"/>
    </source>
</evidence>
<dbReference type="Gene3D" id="3.40.50.720">
    <property type="entry name" value="NAD(P)-binding Rossmann-like Domain"/>
    <property type="match status" value="1"/>
</dbReference>
<dbReference type="Pfam" id="PF22725">
    <property type="entry name" value="GFO_IDH_MocA_C3"/>
    <property type="match status" value="1"/>
</dbReference>
<proteinExistence type="inferred from homology"/>
<evidence type="ECO:0000313" key="5">
    <source>
        <dbReference type="EMBL" id="NKY01918.1"/>
    </source>
</evidence>
<dbReference type="GO" id="GO:0016491">
    <property type="term" value="F:oxidoreductase activity"/>
    <property type="evidence" value="ECO:0007669"/>
    <property type="project" value="UniProtKB-KW"/>
</dbReference>
<dbReference type="Proteomes" id="UP000563898">
    <property type="component" value="Unassembled WGS sequence"/>
</dbReference>
<evidence type="ECO:0000256" key="1">
    <source>
        <dbReference type="ARBA" id="ARBA00010928"/>
    </source>
</evidence>
<evidence type="ECO:0000256" key="2">
    <source>
        <dbReference type="ARBA" id="ARBA00023002"/>
    </source>
</evidence>
<dbReference type="Gene3D" id="3.30.360.10">
    <property type="entry name" value="Dihydrodipicolinate Reductase, domain 2"/>
    <property type="match status" value="1"/>
</dbReference>
<feature type="domain" description="Gfo/Idh/MocA-like oxidoreductase N-terminal" evidence="3">
    <location>
        <begin position="19"/>
        <end position="131"/>
    </location>
</feature>
<dbReference type="InterPro" id="IPR000683">
    <property type="entry name" value="Gfo/Idh/MocA-like_OxRdtase_N"/>
</dbReference>
<dbReference type="SUPFAM" id="SSF55347">
    <property type="entry name" value="Glyceraldehyde-3-phosphate dehydrogenase-like, C-terminal domain"/>
    <property type="match status" value="1"/>
</dbReference>
<name>A0A846WK57_9ACTN</name>
<accession>A0A846WK57</accession>
<protein>
    <submittedName>
        <fullName evidence="5">Gfo/Idh/MocA family oxidoreductase</fullName>
    </submittedName>
</protein>